<proteinExistence type="predicted"/>
<gene>
    <name evidence="6" type="ORF">GGR38_004232</name>
</gene>
<comment type="caution">
    <text evidence="6">The sequence shown here is derived from an EMBL/GenBank/DDBJ whole genome shotgun (WGS) entry which is preliminary data.</text>
</comment>
<accession>A0A7W6CIM7</accession>
<dbReference type="EMBL" id="JACIDX010000021">
    <property type="protein sequence ID" value="MBB3957258.1"/>
    <property type="molecule type" value="Genomic_DNA"/>
</dbReference>
<keyword evidence="7" id="KW-1185">Reference proteome</keyword>
<dbReference type="AlphaFoldDB" id="A0A7W6CIM7"/>
<evidence type="ECO:0000256" key="5">
    <source>
        <dbReference type="SAM" id="Phobius"/>
    </source>
</evidence>
<keyword evidence="1" id="KW-1003">Cell membrane</keyword>
<keyword evidence="2 5" id="KW-0812">Transmembrane</keyword>
<evidence type="ECO:0000313" key="7">
    <source>
        <dbReference type="Proteomes" id="UP000548867"/>
    </source>
</evidence>
<feature type="transmembrane region" description="Helical" evidence="5">
    <location>
        <begin position="6"/>
        <end position="29"/>
    </location>
</feature>
<evidence type="ECO:0000256" key="2">
    <source>
        <dbReference type="ARBA" id="ARBA00022692"/>
    </source>
</evidence>
<keyword evidence="3 5" id="KW-1133">Transmembrane helix</keyword>
<sequence>MIEEVVLLGVYAPAALVWAVLAVVMVWLIRPALLRLPLERLVWQPALIDIALFIAVWWGLSALADTFLPAWIAHHS</sequence>
<dbReference type="Proteomes" id="UP000548867">
    <property type="component" value="Unassembled WGS sequence"/>
</dbReference>
<dbReference type="InterPro" id="IPR012451">
    <property type="entry name" value="DUF1656"/>
</dbReference>
<dbReference type="RefSeq" id="WP_183628393.1">
    <property type="nucleotide sequence ID" value="NZ_JACIDX010000021.1"/>
</dbReference>
<evidence type="ECO:0000256" key="4">
    <source>
        <dbReference type="ARBA" id="ARBA00023136"/>
    </source>
</evidence>
<dbReference type="Pfam" id="PF07869">
    <property type="entry name" value="DUF1656"/>
    <property type="match status" value="1"/>
</dbReference>
<organism evidence="6 7">
    <name type="scientific">Novosphingobium sediminicola</name>
    <dbReference type="NCBI Taxonomy" id="563162"/>
    <lineage>
        <taxon>Bacteria</taxon>
        <taxon>Pseudomonadati</taxon>
        <taxon>Pseudomonadota</taxon>
        <taxon>Alphaproteobacteria</taxon>
        <taxon>Sphingomonadales</taxon>
        <taxon>Sphingomonadaceae</taxon>
        <taxon>Novosphingobium</taxon>
    </lineage>
</organism>
<protein>
    <recommendedName>
        <fullName evidence="8">DUF1656 domain-containing protein</fullName>
    </recommendedName>
</protein>
<evidence type="ECO:0000256" key="3">
    <source>
        <dbReference type="ARBA" id="ARBA00022989"/>
    </source>
</evidence>
<reference evidence="6 7" key="1">
    <citation type="submission" date="2020-08" db="EMBL/GenBank/DDBJ databases">
        <title>Genomic Encyclopedia of Type Strains, Phase IV (KMG-IV): sequencing the most valuable type-strain genomes for metagenomic binning, comparative biology and taxonomic classification.</title>
        <authorList>
            <person name="Goeker M."/>
        </authorList>
    </citation>
    <scope>NUCLEOTIDE SEQUENCE [LARGE SCALE GENOMIC DNA]</scope>
    <source>
        <strain evidence="6 7">DSM 27057</strain>
    </source>
</reference>
<keyword evidence="4 5" id="KW-0472">Membrane</keyword>
<evidence type="ECO:0008006" key="8">
    <source>
        <dbReference type="Google" id="ProtNLM"/>
    </source>
</evidence>
<evidence type="ECO:0000256" key="1">
    <source>
        <dbReference type="ARBA" id="ARBA00022475"/>
    </source>
</evidence>
<name>A0A7W6CIM7_9SPHN</name>
<evidence type="ECO:0000313" key="6">
    <source>
        <dbReference type="EMBL" id="MBB3957258.1"/>
    </source>
</evidence>
<feature type="transmembrane region" description="Helical" evidence="5">
    <location>
        <begin position="41"/>
        <end position="60"/>
    </location>
</feature>